<dbReference type="GO" id="GO:0004016">
    <property type="term" value="F:adenylate cyclase activity"/>
    <property type="evidence" value="ECO:0007669"/>
    <property type="project" value="UniProtKB-EC"/>
</dbReference>
<dbReference type="InterPro" id="IPR000274">
    <property type="entry name" value="Adenylate_cyclase_1"/>
</dbReference>
<dbReference type="InterPro" id="IPR024685">
    <property type="entry name" value="Adenylate_cyclase_1_N"/>
</dbReference>
<sequence>MLEQQRISKLANQLNDIRLARILSILEPMQQHIFRLIPYLLHHNHSKLPGFVSQDTPQGIVDFSLDPETNDACEVFNFQAEIKHIAEPVFEGIYAMGSVASFGHSRHSDIDIWAVHRPDILTSDLELLRTKLDKLTQWFASYDLEVNFYLVHPQQFCREHKHSDQQQTLGREHSGSAQHWLLLEEFYRTQICLAGRAVAWWPHVKDLPELLHLGDVRNLDASEYFSASLWHLYKGIEKPHKALLKVLLLEAYASDYPNSTLLTDKIWQKILSDDFSLENDPYLVMYYYIEDYLLKLNDNRRLEVLRRCFYLKCGLKLTFEKHKDDWRAEKFKQLVAKWQWPNTLLQMLDQRENWHCGQIQQFNNQLHEILLSSYQTLLVFASKQGLSESLKMEELNILTRKLSTFFHKNDHQINQLRRISSSIIAEYELTVIQSNRDGHFYLYQGALNGADFIGESPIYKATALSGLLMWACFNQVAAQKTKWYIAHDTSKRCKKLENTSKRLLGLTKKLPTQNKVSKKDLYQPWYYRQLILLINLSADPTSEWQGQELMIDVLNANIFSLGRKKQNMLGSIDVLSVNSWGEWHYHSFKGKNAILDALTFMAPGLSRADELLPIEVLSCSVRLNQQLTQQIERLTRQILRLTHRATDACTLLQPIHIAEKRFGIFINRHNAFCQDLQEPKSFYQRISCDQLTELPRPEVCDDPHTCAPPIILDYAAMDAIQYFLRQNGEDIEVFVMDEHNQIQHYVQRKQPIEQLVSTISRHFAFNEITENRGHFNLPQFFLLQRTEGKLEVVPFGMSAEEALSDF</sequence>
<evidence type="ECO:0000313" key="4">
    <source>
        <dbReference type="Proteomes" id="UP000281474"/>
    </source>
</evidence>
<keyword evidence="1" id="KW-0175">Coiled coil</keyword>
<keyword evidence="4" id="KW-1185">Reference proteome</keyword>
<dbReference type="AlphaFoldDB" id="A0A3L8Q0I2"/>
<dbReference type="Pfam" id="PF12633">
    <property type="entry name" value="Adenyl_cycl_N"/>
    <property type="match status" value="1"/>
</dbReference>
<accession>A0A3L8Q0I2</accession>
<feature type="coiled-coil region" evidence="1">
    <location>
        <begin position="617"/>
        <end position="644"/>
    </location>
</feature>
<dbReference type="GO" id="GO:0006171">
    <property type="term" value="P:cAMP biosynthetic process"/>
    <property type="evidence" value="ECO:0007669"/>
    <property type="project" value="InterPro"/>
</dbReference>
<proteinExistence type="predicted"/>
<feature type="domain" description="Adenylate cyclase class-I N-terminal" evidence="2">
    <location>
        <begin position="5"/>
        <end position="201"/>
    </location>
</feature>
<dbReference type="PANTHER" id="PTHR38760">
    <property type="entry name" value="ADENYLATE CYCLASE"/>
    <property type="match status" value="1"/>
</dbReference>
<organism evidence="3 4">
    <name type="scientific">Parashewanella curva</name>
    <dbReference type="NCBI Taxonomy" id="2338552"/>
    <lineage>
        <taxon>Bacteria</taxon>
        <taxon>Pseudomonadati</taxon>
        <taxon>Pseudomonadota</taxon>
        <taxon>Gammaproteobacteria</taxon>
        <taxon>Alteromonadales</taxon>
        <taxon>Shewanellaceae</taxon>
        <taxon>Parashewanella</taxon>
    </lineage>
</organism>
<dbReference type="EMBL" id="QZEI01000018">
    <property type="protein sequence ID" value="RLV60283.1"/>
    <property type="molecule type" value="Genomic_DNA"/>
</dbReference>
<dbReference type="Pfam" id="PF01295">
    <property type="entry name" value="Adenylate_cycl"/>
    <property type="match status" value="1"/>
</dbReference>
<protein>
    <submittedName>
        <fullName evidence="3">Class I adenylate cyclase</fullName>
        <ecNumber evidence="3">4.6.1.1</ecNumber>
    </submittedName>
</protein>
<name>A0A3L8Q0I2_9GAMM</name>
<dbReference type="NCBIfam" id="NF006980">
    <property type="entry name" value="PRK09450.1-5"/>
    <property type="match status" value="1"/>
</dbReference>
<dbReference type="Proteomes" id="UP000281474">
    <property type="component" value="Unassembled WGS sequence"/>
</dbReference>
<gene>
    <name evidence="3" type="ORF">D5018_07770</name>
</gene>
<dbReference type="PANTHER" id="PTHR38760:SF1">
    <property type="entry name" value="ADENYLATE CYCLASE"/>
    <property type="match status" value="1"/>
</dbReference>
<evidence type="ECO:0000259" key="2">
    <source>
        <dbReference type="Pfam" id="PF12633"/>
    </source>
</evidence>
<keyword evidence="3" id="KW-0456">Lyase</keyword>
<evidence type="ECO:0000256" key="1">
    <source>
        <dbReference type="SAM" id="Coils"/>
    </source>
</evidence>
<dbReference type="RefSeq" id="WP_121838437.1">
    <property type="nucleotide sequence ID" value="NZ_ML014767.1"/>
</dbReference>
<evidence type="ECO:0000313" key="3">
    <source>
        <dbReference type="EMBL" id="RLV60283.1"/>
    </source>
</evidence>
<dbReference type="OrthoDB" id="5571448at2"/>
<dbReference type="PIRSF" id="PIRSF001444">
    <property type="entry name" value="Adenylate_cycl"/>
    <property type="match status" value="1"/>
</dbReference>
<reference evidence="3 4" key="1">
    <citation type="submission" date="2018-09" db="EMBL/GenBank/DDBJ databases">
        <title>Phylogeny of the Shewanellaceae, and recommendation for two new genera, Pseudoshewanella and Parashewanella.</title>
        <authorList>
            <person name="Wang G."/>
        </authorList>
    </citation>
    <scope>NUCLEOTIDE SEQUENCE [LARGE SCALE GENOMIC DNA]</scope>
    <source>
        <strain evidence="3 4">C51</strain>
    </source>
</reference>
<dbReference type="EC" id="4.6.1.1" evidence="3"/>
<comment type="caution">
    <text evidence="3">The sequence shown here is derived from an EMBL/GenBank/DDBJ whole genome shotgun (WGS) entry which is preliminary data.</text>
</comment>